<evidence type="ECO:0000313" key="3">
    <source>
        <dbReference type="Proteomes" id="UP001362999"/>
    </source>
</evidence>
<name>A0AAV9ZJ18_9AGAR</name>
<reference evidence="2 3" key="1">
    <citation type="journal article" date="2024" name="J Genomics">
        <title>Draft genome sequencing and assembly of Favolaschia claudopus CIRM-BRFM 2984 isolated from oak limbs.</title>
        <authorList>
            <person name="Navarro D."/>
            <person name="Drula E."/>
            <person name="Chaduli D."/>
            <person name="Cazenave R."/>
            <person name="Ahrendt S."/>
            <person name="Wang J."/>
            <person name="Lipzen A."/>
            <person name="Daum C."/>
            <person name="Barry K."/>
            <person name="Grigoriev I.V."/>
            <person name="Favel A."/>
            <person name="Rosso M.N."/>
            <person name="Martin F."/>
        </authorList>
    </citation>
    <scope>NUCLEOTIDE SEQUENCE [LARGE SCALE GENOMIC DNA]</scope>
    <source>
        <strain evidence="2 3">CIRM-BRFM 2984</strain>
    </source>
</reference>
<comment type="caution">
    <text evidence="2">The sequence shown here is derived from an EMBL/GenBank/DDBJ whole genome shotgun (WGS) entry which is preliminary data.</text>
</comment>
<gene>
    <name evidence="2" type="ORF">R3P38DRAFT_2806908</name>
</gene>
<protein>
    <submittedName>
        <fullName evidence="2">Uncharacterized protein</fullName>
    </submittedName>
</protein>
<dbReference type="EMBL" id="JAWWNJ010000141">
    <property type="protein sequence ID" value="KAK6984141.1"/>
    <property type="molecule type" value="Genomic_DNA"/>
</dbReference>
<feature type="compositionally biased region" description="Basic and acidic residues" evidence="1">
    <location>
        <begin position="40"/>
        <end position="52"/>
    </location>
</feature>
<proteinExistence type="predicted"/>
<sequence length="137" mass="14711">MKIGSSHVSPARYPDNWDTIPGAAAVPNGMQKQESDFEDSGQKEAGIEDSSAKAHGKRGKRYCVDNSGGKCLGDEVKFGPNAKALDTSDCISETTRVLQTEKTIAAFDTFEKTVGGRIFKTPVRQSLSPMILTSPSE</sequence>
<evidence type="ECO:0000256" key="1">
    <source>
        <dbReference type="SAM" id="MobiDB-lite"/>
    </source>
</evidence>
<dbReference type="Proteomes" id="UP001362999">
    <property type="component" value="Unassembled WGS sequence"/>
</dbReference>
<keyword evidence="3" id="KW-1185">Reference proteome</keyword>
<evidence type="ECO:0000313" key="2">
    <source>
        <dbReference type="EMBL" id="KAK6984141.1"/>
    </source>
</evidence>
<organism evidence="2 3">
    <name type="scientific">Favolaschia claudopus</name>
    <dbReference type="NCBI Taxonomy" id="2862362"/>
    <lineage>
        <taxon>Eukaryota</taxon>
        <taxon>Fungi</taxon>
        <taxon>Dikarya</taxon>
        <taxon>Basidiomycota</taxon>
        <taxon>Agaricomycotina</taxon>
        <taxon>Agaricomycetes</taxon>
        <taxon>Agaricomycetidae</taxon>
        <taxon>Agaricales</taxon>
        <taxon>Marasmiineae</taxon>
        <taxon>Mycenaceae</taxon>
        <taxon>Favolaschia</taxon>
    </lineage>
</organism>
<accession>A0AAV9ZJ18</accession>
<feature type="region of interest" description="Disordered" evidence="1">
    <location>
        <begin position="1"/>
        <end position="59"/>
    </location>
</feature>
<dbReference type="AlphaFoldDB" id="A0AAV9ZJ18"/>